<reference evidence="1" key="1">
    <citation type="submission" date="2022-01" db="EMBL/GenBank/DDBJ databases">
        <authorList>
            <person name="King R."/>
        </authorList>
    </citation>
    <scope>NUCLEOTIDE SEQUENCE</scope>
</reference>
<evidence type="ECO:0000313" key="2">
    <source>
        <dbReference type="Proteomes" id="UP001153709"/>
    </source>
</evidence>
<evidence type="ECO:0000313" key="1">
    <source>
        <dbReference type="EMBL" id="CAG9831411.1"/>
    </source>
</evidence>
<organism evidence="1 2">
    <name type="scientific">Diabrotica balteata</name>
    <name type="common">Banded cucumber beetle</name>
    <dbReference type="NCBI Taxonomy" id="107213"/>
    <lineage>
        <taxon>Eukaryota</taxon>
        <taxon>Metazoa</taxon>
        <taxon>Ecdysozoa</taxon>
        <taxon>Arthropoda</taxon>
        <taxon>Hexapoda</taxon>
        <taxon>Insecta</taxon>
        <taxon>Pterygota</taxon>
        <taxon>Neoptera</taxon>
        <taxon>Endopterygota</taxon>
        <taxon>Coleoptera</taxon>
        <taxon>Polyphaga</taxon>
        <taxon>Cucujiformia</taxon>
        <taxon>Chrysomeloidea</taxon>
        <taxon>Chrysomelidae</taxon>
        <taxon>Galerucinae</taxon>
        <taxon>Diabroticina</taxon>
        <taxon>Diabroticites</taxon>
        <taxon>Diabrotica</taxon>
    </lineage>
</organism>
<name>A0A9N9STD7_DIABA</name>
<accession>A0A9N9STD7</accession>
<dbReference type="AlphaFoldDB" id="A0A9N9STD7"/>
<dbReference type="Proteomes" id="UP001153709">
    <property type="component" value="Chromosome 3"/>
</dbReference>
<sequence length="93" mass="10939">MEIKQEPEDVLWKKEIPDNFVCLTEIKQDIPEDEFASYNTQENFFVDTKDLNEIKREVNAEDLKYEDVSCEMELNISENSFPKLSKKGSCVQQ</sequence>
<proteinExistence type="predicted"/>
<dbReference type="EMBL" id="OU898278">
    <property type="protein sequence ID" value="CAG9831411.1"/>
    <property type="molecule type" value="Genomic_DNA"/>
</dbReference>
<keyword evidence="2" id="KW-1185">Reference proteome</keyword>
<gene>
    <name evidence="1" type="ORF">DIABBA_LOCUS5006</name>
</gene>
<protein>
    <submittedName>
        <fullName evidence="1">Uncharacterized protein</fullName>
    </submittedName>
</protein>